<dbReference type="PROSITE" id="PS51257">
    <property type="entry name" value="PROKAR_LIPOPROTEIN"/>
    <property type="match status" value="1"/>
</dbReference>
<feature type="domain" description="Amidase" evidence="1">
    <location>
        <begin position="147"/>
        <end position="320"/>
    </location>
</feature>
<dbReference type="SUPFAM" id="SSF75304">
    <property type="entry name" value="Amidase signature (AS) enzymes"/>
    <property type="match status" value="1"/>
</dbReference>
<name>A0A381YLK5_9ZZZZ</name>
<dbReference type="GO" id="GO:0050567">
    <property type="term" value="F:glutaminyl-tRNA synthase (glutamine-hydrolyzing) activity"/>
    <property type="evidence" value="ECO:0007669"/>
    <property type="project" value="TreeGrafter"/>
</dbReference>
<sequence>MSFISRKQLAQLQWYILFPLLFSCAPLKSVKESEAEDNAFTEADVKASQRLVGLNFTQAEIDTMYNYLLRNRANYDTMRTFALDYNSLPAIQFNPHPTDFRIPLNQKPITWEIPESVSLPENINDLAFYSVMELAALVKSKQITSLELTQFFLARLKKYDPILKAVITLTEERAIDRARQADKEISAGNYRGPLHGIPYGVKDIIAVKGYKTTWGSEPYKDQVIEETATVVKKLDEAGAVLVAKLTSGALARGDVWFGGKTLSPWDTTQGSSGSSAGSASATAAGLVPFALGTETWGSIVSPSTRCGVTGLRPTYGRVSR</sequence>
<evidence type="ECO:0000313" key="2">
    <source>
        <dbReference type="EMBL" id="SVA77373.1"/>
    </source>
</evidence>
<accession>A0A381YLK5</accession>
<dbReference type="AlphaFoldDB" id="A0A381YLK5"/>
<feature type="non-terminal residue" evidence="2">
    <location>
        <position position="320"/>
    </location>
</feature>
<dbReference type="PANTHER" id="PTHR11895:SF73">
    <property type="entry name" value="AMIDASE FAMILY PROTEIN"/>
    <property type="match status" value="1"/>
</dbReference>
<dbReference type="InterPro" id="IPR036928">
    <property type="entry name" value="AS_sf"/>
</dbReference>
<protein>
    <recommendedName>
        <fullName evidence="1">Amidase domain-containing protein</fullName>
    </recommendedName>
</protein>
<dbReference type="Pfam" id="PF01425">
    <property type="entry name" value="Amidase"/>
    <property type="match status" value="1"/>
</dbReference>
<dbReference type="PANTHER" id="PTHR11895">
    <property type="entry name" value="TRANSAMIDASE"/>
    <property type="match status" value="1"/>
</dbReference>
<dbReference type="EMBL" id="UINC01018423">
    <property type="protein sequence ID" value="SVA77373.1"/>
    <property type="molecule type" value="Genomic_DNA"/>
</dbReference>
<dbReference type="InterPro" id="IPR000120">
    <property type="entry name" value="Amidase"/>
</dbReference>
<organism evidence="2">
    <name type="scientific">marine metagenome</name>
    <dbReference type="NCBI Taxonomy" id="408172"/>
    <lineage>
        <taxon>unclassified sequences</taxon>
        <taxon>metagenomes</taxon>
        <taxon>ecological metagenomes</taxon>
    </lineage>
</organism>
<gene>
    <name evidence="2" type="ORF">METZ01_LOCUS130227</name>
</gene>
<reference evidence="2" key="1">
    <citation type="submission" date="2018-05" db="EMBL/GenBank/DDBJ databases">
        <authorList>
            <person name="Lanie J.A."/>
            <person name="Ng W.-L."/>
            <person name="Kazmierczak K.M."/>
            <person name="Andrzejewski T.M."/>
            <person name="Davidsen T.M."/>
            <person name="Wayne K.J."/>
            <person name="Tettelin H."/>
            <person name="Glass J.I."/>
            <person name="Rusch D."/>
            <person name="Podicherti R."/>
            <person name="Tsui H.-C.T."/>
            <person name="Winkler M.E."/>
        </authorList>
    </citation>
    <scope>NUCLEOTIDE SEQUENCE</scope>
</reference>
<evidence type="ECO:0000259" key="1">
    <source>
        <dbReference type="Pfam" id="PF01425"/>
    </source>
</evidence>
<dbReference type="InterPro" id="IPR023631">
    <property type="entry name" value="Amidase_dom"/>
</dbReference>
<dbReference type="Gene3D" id="3.90.1300.10">
    <property type="entry name" value="Amidase signature (AS) domain"/>
    <property type="match status" value="1"/>
</dbReference>
<proteinExistence type="predicted"/>